<keyword evidence="5" id="KW-0732">Signal</keyword>
<keyword evidence="1" id="KW-0677">Repeat</keyword>
<keyword evidence="7" id="KW-1185">Reference proteome</keyword>
<dbReference type="InterPro" id="IPR036770">
    <property type="entry name" value="Ankyrin_rpt-contain_sf"/>
</dbReference>
<evidence type="ECO:0000313" key="6">
    <source>
        <dbReference type="EMBL" id="RJY10375.1"/>
    </source>
</evidence>
<evidence type="ECO:0000256" key="4">
    <source>
        <dbReference type="SAM" id="MobiDB-lite"/>
    </source>
</evidence>
<feature type="repeat" description="ANK" evidence="3">
    <location>
        <begin position="98"/>
        <end position="130"/>
    </location>
</feature>
<feature type="signal peptide" evidence="5">
    <location>
        <begin position="1"/>
        <end position="25"/>
    </location>
</feature>
<dbReference type="AlphaFoldDB" id="A0A419RX50"/>
<name>A0A419RX50_9SPHN</name>
<dbReference type="RefSeq" id="WP_120049383.1">
    <property type="nucleotide sequence ID" value="NZ_RAHX01000001.1"/>
</dbReference>
<dbReference type="Pfam" id="PF00023">
    <property type="entry name" value="Ank"/>
    <property type="match status" value="1"/>
</dbReference>
<dbReference type="Pfam" id="PF12796">
    <property type="entry name" value="Ank_2"/>
    <property type="match status" value="1"/>
</dbReference>
<protein>
    <submittedName>
        <fullName evidence="6">Ankyrin repeat domain-containing protein</fullName>
    </submittedName>
</protein>
<dbReference type="SMART" id="SM00248">
    <property type="entry name" value="ANK"/>
    <property type="match status" value="3"/>
</dbReference>
<feature type="repeat" description="ANK" evidence="3">
    <location>
        <begin position="131"/>
        <end position="163"/>
    </location>
</feature>
<accession>A0A419RX50</accession>
<organism evidence="6 7">
    <name type="scientific">Aurantiacibacter aquimixticola</name>
    <dbReference type="NCBI Taxonomy" id="1958945"/>
    <lineage>
        <taxon>Bacteria</taxon>
        <taxon>Pseudomonadati</taxon>
        <taxon>Pseudomonadota</taxon>
        <taxon>Alphaproteobacteria</taxon>
        <taxon>Sphingomonadales</taxon>
        <taxon>Erythrobacteraceae</taxon>
        <taxon>Aurantiacibacter</taxon>
    </lineage>
</organism>
<feature type="repeat" description="ANK" evidence="3">
    <location>
        <begin position="65"/>
        <end position="97"/>
    </location>
</feature>
<evidence type="ECO:0000256" key="5">
    <source>
        <dbReference type="SAM" id="SignalP"/>
    </source>
</evidence>
<keyword evidence="2 3" id="KW-0040">ANK repeat</keyword>
<dbReference type="PANTHER" id="PTHR24171">
    <property type="entry name" value="ANKYRIN REPEAT DOMAIN-CONTAINING PROTEIN 39-RELATED"/>
    <property type="match status" value="1"/>
</dbReference>
<feature type="region of interest" description="Disordered" evidence="4">
    <location>
        <begin position="155"/>
        <end position="204"/>
    </location>
</feature>
<dbReference type="OrthoDB" id="7390289at2"/>
<comment type="caution">
    <text evidence="6">The sequence shown here is derived from an EMBL/GenBank/DDBJ whole genome shotgun (WGS) entry which is preliminary data.</text>
</comment>
<dbReference type="PROSITE" id="PS50297">
    <property type="entry name" value="ANK_REP_REGION"/>
    <property type="match status" value="3"/>
</dbReference>
<sequence length="204" mass="21915">MFAIRKIFSTAAVVLGLSVSSPAAAQFYSDGYEFLEAVKNREGTAATNMLKEPGSTVVNSRDITSGETGLHIVVGRRDLTWTRWLLQEGANPNIADNDGRTPLILATEIGFLEGVEALLARGARVDVANRTGETPLIAAVHSRNTQLMEVLLEGGADPDRADNTGRSARDYARQSGVPPRILSTIESNERDDADGGDRVYGPVF</sequence>
<dbReference type="SUPFAM" id="SSF48403">
    <property type="entry name" value="Ankyrin repeat"/>
    <property type="match status" value="1"/>
</dbReference>
<dbReference type="InterPro" id="IPR002110">
    <property type="entry name" value="Ankyrin_rpt"/>
</dbReference>
<gene>
    <name evidence="6" type="ORF">D6201_11445</name>
</gene>
<reference evidence="6 7" key="1">
    <citation type="journal article" date="2017" name="Int. J. Syst. Evol. Microbiol.">
        <title>Erythrobacter aquimixticola sp. nov., isolated from the junction between the ocean and a freshwater spring.</title>
        <authorList>
            <person name="Park S."/>
            <person name="Jung Y.T."/>
            <person name="Choi S.J."/>
            <person name="Yoon J.H."/>
        </authorList>
    </citation>
    <scope>NUCLEOTIDE SEQUENCE [LARGE SCALE GENOMIC DNA]</scope>
    <source>
        <strain evidence="6 7">JSSK-14</strain>
    </source>
</reference>
<feature type="compositionally biased region" description="Basic and acidic residues" evidence="4">
    <location>
        <begin position="187"/>
        <end position="197"/>
    </location>
</feature>
<proteinExistence type="predicted"/>
<dbReference type="Proteomes" id="UP000285232">
    <property type="component" value="Unassembled WGS sequence"/>
</dbReference>
<dbReference type="PROSITE" id="PS50088">
    <property type="entry name" value="ANK_REPEAT"/>
    <property type="match status" value="3"/>
</dbReference>
<evidence type="ECO:0000256" key="2">
    <source>
        <dbReference type="ARBA" id="ARBA00023043"/>
    </source>
</evidence>
<feature type="compositionally biased region" description="Basic and acidic residues" evidence="4">
    <location>
        <begin position="157"/>
        <end position="172"/>
    </location>
</feature>
<evidence type="ECO:0000256" key="1">
    <source>
        <dbReference type="ARBA" id="ARBA00022737"/>
    </source>
</evidence>
<feature type="chain" id="PRO_5019103460" evidence="5">
    <location>
        <begin position="26"/>
        <end position="204"/>
    </location>
</feature>
<evidence type="ECO:0000313" key="7">
    <source>
        <dbReference type="Proteomes" id="UP000285232"/>
    </source>
</evidence>
<dbReference type="Gene3D" id="1.25.40.20">
    <property type="entry name" value="Ankyrin repeat-containing domain"/>
    <property type="match status" value="1"/>
</dbReference>
<evidence type="ECO:0000256" key="3">
    <source>
        <dbReference type="PROSITE-ProRule" id="PRU00023"/>
    </source>
</evidence>
<dbReference type="EMBL" id="RAHX01000001">
    <property type="protein sequence ID" value="RJY10375.1"/>
    <property type="molecule type" value="Genomic_DNA"/>
</dbReference>